<dbReference type="OrthoDB" id="10409301at2759"/>
<reference evidence="1" key="1">
    <citation type="submission" date="2021-02" db="EMBL/GenBank/DDBJ databases">
        <authorList>
            <person name="Dougan E. K."/>
            <person name="Rhodes N."/>
            <person name="Thang M."/>
            <person name="Chan C."/>
        </authorList>
    </citation>
    <scope>NUCLEOTIDE SEQUENCE</scope>
</reference>
<comment type="caution">
    <text evidence="1">The sequence shown here is derived from an EMBL/GenBank/DDBJ whole genome shotgun (WGS) entry which is preliminary data.</text>
</comment>
<name>A0A812VLV6_9DINO</name>
<protein>
    <submittedName>
        <fullName evidence="1">Uncharacterized protein</fullName>
    </submittedName>
</protein>
<sequence length="50" mass="6002">DEVWVVYKPPLWQMGGTPDTWNVQLKDYLRCKTKQEALDKMWTDKKSCLQ</sequence>
<feature type="non-terminal residue" evidence="1">
    <location>
        <position position="50"/>
    </location>
</feature>
<evidence type="ECO:0000313" key="2">
    <source>
        <dbReference type="Proteomes" id="UP000601435"/>
    </source>
</evidence>
<feature type="non-terminal residue" evidence="1">
    <location>
        <position position="1"/>
    </location>
</feature>
<keyword evidence="2" id="KW-1185">Reference proteome</keyword>
<proteinExistence type="predicted"/>
<organism evidence="1 2">
    <name type="scientific">Symbiodinium necroappetens</name>
    <dbReference type="NCBI Taxonomy" id="1628268"/>
    <lineage>
        <taxon>Eukaryota</taxon>
        <taxon>Sar</taxon>
        <taxon>Alveolata</taxon>
        <taxon>Dinophyceae</taxon>
        <taxon>Suessiales</taxon>
        <taxon>Symbiodiniaceae</taxon>
        <taxon>Symbiodinium</taxon>
    </lineage>
</organism>
<dbReference type="Proteomes" id="UP000601435">
    <property type="component" value="Unassembled WGS sequence"/>
</dbReference>
<dbReference type="EMBL" id="CAJNJA010030230">
    <property type="protein sequence ID" value="CAE7640290.1"/>
    <property type="molecule type" value="Genomic_DNA"/>
</dbReference>
<accession>A0A812VLV6</accession>
<evidence type="ECO:0000313" key="1">
    <source>
        <dbReference type="EMBL" id="CAE7640290.1"/>
    </source>
</evidence>
<dbReference type="AlphaFoldDB" id="A0A812VLV6"/>
<gene>
    <name evidence="1" type="ORF">SNEC2469_LOCUS18080</name>
</gene>